<dbReference type="EMBL" id="CP070499">
    <property type="protein sequence ID" value="QSB14557.1"/>
    <property type="molecule type" value="Genomic_DNA"/>
</dbReference>
<feature type="transmembrane region" description="Helical" evidence="1">
    <location>
        <begin position="74"/>
        <end position="93"/>
    </location>
</feature>
<dbReference type="KEGG" id="nhy:JQS43_24295"/>
<protein>
    <submittedName>
        <fullName evidence="2">DUF4267 domain-containing protein</fullName>
    </submittedName>
</protein>
<dbReference type="RefSeq" id="WP_239676698.1">
    <property type="nucleotide sequence ID" value="NZ_CP070499.1"/>
</dbReference>
<dbReference type="AlphaFoldDB" id="A0A895Y9Y8"/>
<organism evidence="2 3">
    <name type="scientific">Natronosporangium hydrolyticum</name>
    <dbReference type="NCBI Taxonomy" id="2811111"/>
    <lineage>
        <taxon>Bacteria</taxon>
        <taxon>Bacillati</taxon>
        <taxon>Actinomycetota</taxon>
        <taxon>Actinomycetes</taxon>
        <taxon>Micromonosporales</taxon>
        <taxon>Micromonosporaceae</taxon>
        <taxon>Natronosporangium</taxon>
    </lineage>
</organism>
<proteinExistence type="predicted"/>
<keyword evidence="1" id="KW-0472">Membrane</keyword>
<accession>A0A895Y9Y8</accession>
<name>A0A895Y9Y8_9ACTN</name>
<reference evidence="2" key="1">
    <citation type="submission" date="2021-02" db="EMBL/GenBank/DDBJ databases">
        <title>Natrosporangium hydrolyticum gen. nov., sp. nov, a haloalkaliphilic actinobacterium from a soda solonchak soil.</title>
        <authorList>
            <person name="Sorokin D.Y."/>
            <person name="Khijniak T.V."/>
            <person name="Zakharycheva A.P."/>
            <person name="Boueva O.V."/>
            <person name="Ariskina E.V."/>
            <person name="Hahnke R.L."/>
            <person name="Bunk B."/>
            <person name="Sproer C."/>
            <person name="Schumann P."/>
            <person name="Evtushenko L.I."/>
            <person name="Kublanov I.V."/>
        </authorList>
    </citation>
    <scope>NUCLEOTIDE SEQUENCE</scope>
    <source>
        <strain evidence="2">DSM 106523</strain>
    </source>
</reference>
<sequence>MPRTPLILAGLLGAGIIVIGLRFLISPETAATNFGVPATGSGEASAYLATKGVRDIASGLFGLLLLARGLYRTLGGFLLLAALIPIVDTVIVLNHGGSLPVALGIHGATAAALLGLGGWLLSQARDQPRHHAGGIG</sequence>
<dbReference type="InterPro" id="IPR025363">
    <property type="entry name" value="DUF4267"/>
</dbReference>
<keyword evidence="3" id="KW-1185">Reference proteome</keyword>
<evidence type="ECO:0000256" key="1">
    <source>
        <dbReference type="SAM" id="Phobius"/>
    </source>
</evidence>
<gene>
    <name evidence="2" type="ORF">JQS43_24295</name>
</gene>
<evidence type="ECO:0000313" key="3">
    <source>
        <dbReference type="Proteomes" id="UP000662857"/>
    </source>
</evidence>
<dbReference type="Pfam" id="PF14087">
    <property type="entry name" value="DUF4267"/>
    <property type="match status" value="1"/>
</dbReference>
<feature type="transmembrane region" description="Helical" evidence="1">
    <location>
        <begin position="99"/>
        <end position="121"/>
    </location>
</feature>
<feature type="transmembrane region" description="Helical" evidence="1">
    <location>
        <begin position="6"/>
        <end position="25"/>
    </location>
</feature>
<keyword evidence="1" id="KW-1133">Transmembrane helix</keyword>
<dbReference type="Proteomes" id="UP000662857">
    <property type="component" value="Chromosome"/>
</dbReference>
<keyword evidence="1" id="KW-0812">Transmembrane</keyword>
<evidence type="ECO:0000313" key="2">
    <source>
        <dbReference type="EMBL" id="QSB14557.1"/>
    </source>
</evidence>